<proteinExistence type="predicted"/>
<name>A0AAV4UK05_CAEEX</name>
<dbReference type="Proteomes" id="UP001054945">
    <property type="component" value="Unassembled WGS sequence"/>
</dbReference>
<reference evidence="1 2" key="1">
    <citation type="submission" date="2021-06" db="EMBL/GenBank/DDBJ databases">
        <title>Caerostris extrusa draft genome.</title>
        <authorList>
            <person name="Kono N."/>
            <person name="Arakawa K."/>
        </authorList>
    </citation>
    <scope>NUCLEOTIDE SEQUENCE [LARGE SCALE GENOMIC DNA]</scope>
</reference>
<keyword evidence="2" id="KW-1185">Reference proteome</keyword>
<accession>A0AAV4UK05</accession>
<evidence type="ECO:0000313" key="1">
    <source>
        <dbReference type="EMBL" id="GIY58113.1"/>
    </source>
</evidence>
<evidence type="ECO:0000313" key="2">
    <source>
        <dbReference type="Proteomes" id="UP001054945"/>
    </source>
</evidence>
<organism evidence="1 2">
    <name type="scientific">Caerostris extrusa</name>
    <name type="common">Bark spider</name>
    <name type="synonym">Caerostris bankana</name>
    <dbReference type="NCBI Taxonomy" id="172846"/>
    <lineage>
        <taxon>Eukaryota</taxon>
        <taxon>Metazoa</taxon>
        <taxon>Ecdysozoa</taxon>
        <taxon>Arthropoda</taxon>
        <taxon>Chelicerata</taxon>
        <taxon>Arachnida</taxon>
        <taxon>Araneae</taxon>
        <taxon>Araneomorphae</taxon>
        <taxon>Entelegynae</taxon>
        <taxon>Araneoidea</taxon>
        <taxon>Araneidae</taxon>
        <taxon>Caerostris</taxon>
    </lineage>
</organism>
<sequence length="136" mass="15440">MDFWNRNRLRRSKIVRNLSGQSYSACSYLMKILMSECISPEIKCMARIHEKHSESEVSKTVLHRILSRNGARPLSSGKCFITGEAIIIGINFSRSVSPSRTVTGYLLKRFHFLLNVTGPLNRLLSPRELAIVTFIA</sequence>
<comment type="caution">
    <text evidence="1">The sequence shown here is derived from an EMBL/GenBank/DDBJ whole genome shotgun (WGS) entry which is preliminary data.</text>
</comment>
<protein>
    <submittedName>
        <fullName evidence="1">Uncharacterized protein</fullName>
    </submittedName>
</protein>
<gene>
    <name evidence="1" type="ORF">CEXT_17951</name>
</gene>
<dbReference type="AlphaFoldDB" id="A0AAV4UK05"/>
<dbReference type="EMBL" id="BPLR01013015">
    <property type="protein sequence ID" value="GIY58113.1"/>
    <property type="molecule type" value="Genomic_DNA"/>
</dbReference>